<dbReference type="InterPro" id="IPR053781">
    <property type="entry name" value="F-box_AtFBL13-like"/>
</dbReference>
<comment type="caution">
    <text evidence="3">The sequence shown here is derived from an EMBL/GenBank/DDBJ whole genome shotgun (WGS) entry which is preliminary data.</text>
</comment>
<sequence>MKKQAIDSEGSMDRISQLPQPLLHEILYFLSQKEAVQTSVLSKSWRYLGSTRPNLHFDPRLFDGNEETFRSVLRKTLQRYLDQKLSIQEFCLATSGVNSKSISFLNKWIPIVLLHMGVKTFDLSFLHIESAYFKLPHVVFQSETLQSLSLYLCKLTQTPLDSVILCKHLKKLFFDRVYIADETMAMILSNCRLIETFVLRRCKGLRNIKLDGQISLKLFEFEILESLRKHDHSIEINVPILETVRITLFPSWFNHHKHLFPHLKSLYLKFVRFSSSSFDSFSSNFPCLEKLSLIHCYGFDELQLSSRSIKKFIVEYGCTNTLKAVIDAPSLVGFKCRGHEIPQCIFLQETACKLKVEIVVRCDMTANDYAASWWCRELYEFLKPFSKSIISLYIGQELAENVEDMEEEVEEEEVEEVVEVVEEGEEVEEEEEEEEEEVEEEEEEEETNGGLCEPVVVERLVLSSDECSPSFLKNLKRVCIARK</sequence>
<protein>
    <recommendedName>
        <fullName evidence="2">F-box domain-containing protein</fullName>
    </recommendedName>
</protein>
<dbReference type="InterPro" id="IPR036047">
    <property type="entry name" value="F-box-like_dom_sf"/>
</dbReference>
<evidence type="ECO:0000256" key="1">
    <source>
        <dbReference type="SAM" id="MobiDB-lite"/>
    </source>
</evidence>
<dbReference type="PANTHER" id="PTHR31639">
    <property type="entry name" value="F-BOX PROTEIN-LIKE"/>
    <property type="match status" value="1"/>
</dbReference>
<dbReference type="CDD" id="cd22160">
    <property type="entry name" value="F-box_AtFBL13-like"/>
    <property type="match status" value="1"/>
</dbReference>
<dbReference type="InterPro" id="IPR055411">
    <property type="entry name" value="LRR_FXL15/At3g58940/PEG3-like"/>
</dbReference>
<dbReference type="Pfam" id="PF23622">
    <property type="entry name" value="LRR_At1g61320_AtMIF1"/>
    <property type="match status" value="1"/>
</dbReference>
<dbReference type="AlphaFoldDB" id="A0ABD3DKM7"/>
<proteinExistence type="predicted"/>
<reference evidence="4" key="1">
    <citation type="journal article" date="2024" name="IScience">
        <title>Strigolactones Initiate the Formation of Haustorium-like Structures in Castilleja.</title>
        <authorList>
            <person name="Buerger M."/>
            <person name="Peterson D."/>
            <person name="Chory J."/>
        </authorList>
    </citation>
    <scope>NUCLEOTIDE SEQUENCE [LARGE SCALE GENOMIC DNA]</scope>
</reference>
<feature type="domain" description="F-box" evidence="2">
    <location>
        <begin position="12"/>
        <end position="60"/>
    </location>
</feature>
<dbReference type="PANTHER" id="PTHR31639:SF42">
    <property type="entry name" value="OS02G0160200 PROTEIN"/>
    <property type="match status" value="1"/>
</dbReference>
<dbReference type="InterPro" id="IPR055357">
    <property type="entry name" value="LRR_At1g61320_AtMIF1"/>
</dbReference>
<dbReference type="InterPro" id="IPR032675">
    <property type="entry name" value="LRR_dom_sf"/>
</dbReference>
<dbReference type="InterPro" id="IPR001810">
    <property type="entry name" value="F-box_dom"/>
</dbReference>
<dbReference type="EMBL" id="JAVIJP010000016">
    <property type="protein sequence ID" value="KAL3642217.1"/>
    <property type="molecule type" value="Genomic_DNA"/>
</dbReference>
<feature type="compositionally biased region" description="Acidic residues" evidence="1">
    <location>
        <begin position="421"/>
        <end position="447"/>
    </location>
</feature>
<organism evidence="3 4">
    <name type="scientific">Castilleja foliolosa</name>
    <dbReference type="NCBI Taxonomy" id="1961234"/>
    <lineage>
        <taxon>Eukaryota</taxon>
        <taxon>Viridiplantae</taxon>
        <taxon>Streptophyta</taxon>
        <taxon>Embryophyta</taxon>
        <taxon>Tracheophyta</taxon>
        <taxon>Spermatophyta</taxon>
        <taxon>Magnoliopsida</taxon>
        <taxon>eudicotyledons</taxon>
        <taxon>Gunneridae</taxon>
        <taxon>Pentapetalae</taxon>
        <taxon>asterids</taxon>
        <taxon>lamiids</taxon>
        <taxon>Lamiales</taxon>
        <taxon>Orobanchaceae</taxon>
        <taxon>Pedicularideae</taxon>
        <taxon>Castillejinae</taxon>
        <taxon>Castilleja</taxon>
    </lineage>
</organism>
<dbReference type="PROSITE" id="PS50181">
    <property type="entry name" value="FBOX"/>
    <property type="match status" value="1"/>
</dbReference>
<accession>A0ABD3DKM7</accession>
<dbReference type="SUPFAM" id="SSF52047">
    <property type="entry name" value="RNI-like"/>
    <property type="match status" value="1"/>
</dbReference>
<name>A0ABD3DKM7_9LAMI</name>
<dbReference type="Proteomes" id="UP001632038">
    <property type="component" value="Unassembled WGS sequence"/>
</dbReference>
<dbReference type="SUPFAM" id="SSF81383">
    <property type="entry name" value="F-box domain"/>
    <property type="match status" value="1"/>
</dbReference>
<feature type="region of interest" description="Disordered" evidence="1">
    <location>
        <begin position="421"/>
        <end position="452"/>
    </location>
</feature>
<dbReference type="Gene3D" id="1.20.1280.50">
    <property type="match status" value="1"/>
</dbReference>
<evidence type="ECO:0000313" key="3">
    <source>
        <dbReference type="EMBL" id="KAL3642217.1"/>
    </source>
</evidence>
<dbReference type="Gene3D" id="3.80.10.10">
    <property type="entry name" value="Ribonuclease Inhibitor"/>
    <property type="match status" value="1"/>
</dbReference>
<keyword evidence="4" id="KW-1185">Reference proteome</keyword>
<evidence type="ECO:0000259" key="2">
    <source>
        <dbReference type="PROSITE" id="PS50181"/>
    </source>
</evidence>
<gene>
    <name evidence="3" type="ORF">CASFOL_013032</name>
</gene>
<dbReference type="Pfam" id="PF00646">
    <property type="entry name" value="F-box"/>
    <property type="match status" value="1"/>
</dbReference>
<evidence type="ECO:0000313" key="4">
    <source>
        <dbReference type="Proteomes" id="UP001632038"/>
    </source>
</evidence>
<dbReference type="Pfam" id="PF24758">
    <property type="entry name" value="LRR_At5g56370"/>
    <property type="match status" value="1"/>
</dbReference>